<comment type="caution">
    <text evidence="2">The sequence shown here is derived from an EMBL/GenBank/DDBJ whole genome shotgun (WGS) entry which is preliminary data.</text>
</comment>
<evidence type="ECO:0000313" key="2">
    <source>
        <dbReference type="EMBL" id="MDT8902168.1"/>
    </source>
</evidence>
<keyword evidence="3" id="KW-1185">Reference proteome</keyword>
<keyword evidence="1" id="KW-0812">Transmembrane</keyword>
<evidence type="ECO:0000313" key="3">
    <source>
        <dbReference type="Proteomes" id="UP001254848"/>
    </source>
</evidence>
<dbReference type="PROSITE" id="PS51257">
    <property type="entry name" value="PROKAR_LIPOPROTEIN"/>
    <property type="match status" value="1"/>
</dbReference>
<dbReference type="Proteomes" id="UP001254848">
    <property type="component" value="Unassembled WGS sequence"/>
</dbReference>
<feature type="transmembrane region" description="Helical" evidence="1">
    <location>
        <begin position="39"/>
        <end position="58"/>
    </location>
</feature>
<dbReference type="RefSeq" id="WP_413780654.1">
    <property type="nucleotide sequence ID" value="NZ_JAUOZS010000001.1"/>
</dbReference>
<name>A0ABU3NZE6_9FIRM</name>
<sequence length="61" mass="6622">MKTLILAAFLLAVGLMMAISCFCAMAMELDVKQNRIVQILVWISGLMIGTGLVMLALASEY</sequence>
<protein>
    <submittedName>
        <fullName evidence="2">Uncharacterized protein</fullName>
    </submittedName>
</protein>
<accession>A0ABU3NZE6</accession>
<reference evidence="2 3" key="1">
    <citation type="submission" date="2023-07" db="EMBL/GenBank/DDBJ databases">
        <title>The novel representative of Negativicutes class, Anaeroselena agilis gen. nov. sp. nov.</title>
        <authorList>
            <person name="Prokofeva M.I."/>
            <person name="Elcheninov A.G."/>
            <person name="Klyukina A."/>
            <person name="Kublanov I.V."/>
            <person name="Frolov E.N."/>
            <person name="Podosokorskaya O.A."/>
        </authorList>
    </citation>
    <scope>NUCLEOTIDE SEQUENCE [LARGE SCALE GENOMIC DNA]</scope>
    <source>
        <strain evidence="2 3">4137-cl</strain>
    </source>
</reference>
<proteinExistence type="predicted"/>
<keyword evidence="1" id="KW-0472">Membrane</keyword>
<gene>
    <name evidence="2" type="ORF">Q4T40_13005</name>
</gene>
<dbReference type="EMBL" id="JAUOZS010000001">
    <property type="protein sequence ID" value="MDT8902168.1"/>
    <property type="molecule type" value="Genomic_DNA"/>
</dbReference>
<keyword evidence="1" id="KW-1133">Transmembrane helix</keyword>
<organism evidence="2 3">
    <name type="scientific">Anaeroselena agilis</name>
    <dbReference type="NCBI Taxonomy" id="3063788"/>
    <lineage>
        <taxon>Bacteria</taxon>
        <taxon>Bacillati</taxon>
        <taxon>Bacillota</taxon>
        <taxon>Negativicutes</taxon>
        <taxon>Acetonemataceae</taxon>
        <taxon>Anaeroselena</taxon>
    </lineage>
</organism>
<evidence type="ECO:0000256" key="1">
    <source>
        <dbReference type="SAM" id="Phobius"/>
    </source>
</evidence>